<evidence type="ECO:0000313" key="2">
    <source>
        <dbReference type="Proteomes" id="UP000185860"/>
    </source>
</evidence>
<gene>
    <name evidence="1" type="ORF">NIES2119_30120</name>
</gene>
<dbReference type="OrthoDB" id="488144at2"/>
<comment type="caution">
    <text evidence="1">The sequence shown here is derived from an EMBL/GenBank/DDBJ whole genome shotgun (WGS) entry which is preliminary data.</text>
</comment>
<protein>
    <submittedName>
        <fullName evidence="1">Uncharacterized protein</fullName>
    </submittedName>
</protein>
<proteinExistence type="predicted"/>
<evidence type="ECO:0000313" key="1">
    <source>
        <dbReference type="EMBL" id="OKH30832.1"/>
    </source>
</evidence>
<dbReference type="RefSeq" id="WP_073597178.1">
    <property type="nucleotide sequence ID" value="NZ_MRCE01000058.1"/>
</dbReference>
<reference evidence="1 2" key="1">
    <citation type="submission" date="2016-11" db="EMBL/GenBank/DDBJ databases">
        <title>Draft Genome Sequences of Nine Cyanobacterial Strains from Diverse Habitats.</title>
        <authorList>
            <person name="Zhu T."/>
            <person name="Hou S."/>
            <person name="Lu X."/>
            <person name="Hess W.R."/>
        </authorList>
    </citation>
    <scope>NUCLEOTIDE SEQUENCE [LARGE SCALE GENOMIC DNA]</scope>
    <source>
        <strain evidence="1 2">IAM M-71</strain>
    </source>
</reference>
<sequence length="97" mass="10923">MNDKKLATFRIDASQWKAFQEWARRSGTNASALLVEYIEECLNRAPTKGAKFGKEPAINIDKRIDSLDKRIAQLEELIAERMPMQGIPTSPSDGTKD</sequence>
<organism evidence="1 2">
    <name type="scientific">[Phormidium ambiguum] IAM M-71</name>
    <dbReference type="NCBI Taxonomy" id="454136"/>
    <lineage>
        <taxon>Bacteria</taxon>
        <taxon>Bacillati</taxon>
        <taxon>Cyanobacteriota</taxon>
        <taxon>Cyanophyceae</taxon>
        <taxon>Oscillatoriophycideae</taxon>
        <taxon>Aerosakkonematales</taxon>
        <taxon>Aerosakkonemataceae</taxon>
        <taxon>Floridanema</taxon>
    </lineage>
</organism>
<dbReference type="AlphaFoldDB" id="A0A1U7I3U9"/>
<dbReference type="EMBL" id="MRCE01000058">
    <property type="protein sequence ID" value="OKH30832.1"/>
    <property type="molecule type" value="Genomic_DNA"/>
</dbReference>
<name>A0A1U7I3U9_9CYAN</name>
<dbReference type="Proteomes" id="UP000185860">
    <property type="component" value="Unassembled WGS sequence"/>
</dbReference>
<dbReference type="STRING" id="454136.NIES2119_30120"/>
<accession>A0A1U7I3U9</accession>